<reference evidence="2 3" key="1">
    <citation type="submission" date="2020-04" db="EMBL/GenBank/DDBJ databases">
        <authorList>
            <person name="De Canck E."/>
        </authorList>
    </citation>
    <scope>NUCLEOTIDE SEQUENCE [LARGE SCALE GENOMIC DNA]</scope>
    <source>
        <strain evidence="2 3">LMG 3458</strain>
    </source>
</reference>
<organism evidence="2 3">
    <name type="scientific">Achromobacter deleyi</name>
    <dbReference type="NCBI Taxonomy" id="1353891"/>
    <lineage>
        <taxon>Bacteria</taxon>
        <taxon>Pseudomonadati</taxon>
        <taxon>Pseudomonadota</taxon>
        <taxon>Betaproteobacteria</taxon>
        <taxon>Burkholderiales</taxon>
        <taxon>Alcaligenaceae</taxon>
        <taxon>Achromobacter</taxon>
    </lineage>
</organism>
<accession>A0A6S7A3P9</accession>
<keyword evidence="1" id="KW-1133">Transmembrane helix</keyword>
<dbReference type="Pfam" id="PF10947">
    <property type="entry name" value="DUF2628"/>
    <property type="match status" value="1"/>
</dbReference>
<evidence type="ECO:0000256" key="1">
    <source>
        <dbReference type="SAM" id="Phobius"/>
    </source>
</evidence>
<dbReference type="InterPro" id="IPR024399">
    <property type="entry name" value="DUF2628"/>
</dbReference>
<evidence type="ECO:0008006" key="4">
    <source>
        <dbReference type="Google" id="ProtNLM"/>
    </source>
</evidence>
<evidence type="ECO:0000313" key="3">
    <source>
        <dbReference type="Proteomes" id="UP000494111"/>
    </source>
</evidence>
<keyword evidence="1" id="KW-0472">Membrane</keyword>
<sequence length="128" mass="14569">MEKYAGYSQKFKECFEFFDQHGAPGTRPYSQALKAMPFGKRFWFMTNFMAFFFGFIYYFVKGLWKQGLVLVGITVLLGAVLAVLPQGAGYGVGVGYSILMGMSANYQFYLKEIKGVDTWNPFKGIGWR</sequence>
<gene>
    <name evidence="2" type="ORF">LMG3458_01246</name>
</gene>
<feature type="transmembrane region" description="Helical" evidence="1">
    <location>
        <begin position="90"/>
        <end position="109"/>
    </location>
</feature>
<feature type="transmembrane region" description="Helical" evidence="1">
    <location>
        <begin position="67"/>
        <end position="84"/>
    </location>
</feature>
<proteinExistence type="predicted"/>
<dbReference type="RefSeq" id="WP_175191619.1">
    <property type="nucleotide sequence ID" value="NZ_CADIJO010000003.1"/>
</dbReference>
<dbReference type="Proteomes" id="UP000494111">
    <property type="component" value="Unassembled WGS sequence"/>
</dbReference>
<dbReference type="EMBL" id="CADIJO010000003">
    <property type="protein sequence ID" value="CAB3673900.1"/>
    <property type="molecule type" value="Genomic_DNA"/>
</dbReference>
<keyword evidence="1" id="KW-0812">Transmembrane</keyword>
<dbReference type="AlphaFoldDB" id="A0A6S7A3P9"/>
<protein>
    <recommendedName>
        <fullName evidence="4">DUF2628 domain-containing protein</fullName>
    </recommendedName>
</protein>
<feature type="transmembrane region" description="Helical" evidence="1">
    <location>
        <begin position="42"/>
        <end position="60"/>
    </location>
</feature>
<name>A0A6S7A3P9_9BURK</name>
<evidence type="ECO:0000313" key="2">
    <source>
        <dbReference type="EMBL" id="CAB3673900.1"/>
    </source>
</evidence>